<feature type="region of interest" description="Disordered" evidence="1">
    <location>
        <begin position="1"/>
        <end position="27"/>
    </location>
</feature>
<accession>A0A1Y1VY09</accession>
<evidence type="ECO:0000313" key="3">
    <source>
        <dbReference type="Proteomes" id="UP000193922"/>
    </source>
</evidence>
<evidence type="ECO:0000313" key="2">
    <source>
        <dbReference type="EMBL" id="ORX66162.1"/>
    </source>
</evidence>
<evidence type="ECO:0000256" key="1">
    <source>
        <dbReference type="SAM" id="MobiDB-lite"/>
    </source>
</evidence>
<dbReference type="AlphaFoldDB" id="A0A1Y1VY09"/>
<protein>
    <submittedName>
        <fullName evidence="2">Uncharacterized protein</fullName>
    </submittedName>
</protein>
<comment type="caution">
    <text evidence="2">The sequence shown here is derived from an EMBL/GenBank/DDBJ whole genome shotgun (WGS) entry which is preliminary data.</text>
</comment>
<feature type="compositionally biased region" description="Acidic residues" evidence="1">
    <location>
        <begin position="1"/>
        <end position="11"/>
    </location>
</feature>
<dbReference type="RefSeq" id="XP_040740189.1">
    <property type="nucleotide sequence ID" value="XM_040888673.1"/>
</dbReference>
<reference evidence="2 3" key="1">
    <citation type="submission" date="2016-07" db="EMBL/GenBank/DDBJ databases">
        <title>Pervasive Adenine N6-methylation of Active Genes in Fungi.</title>
        <authorList>
            <consortium name="DOE Joint Genome Institute"/>
            <person name="Mondo S.J."/>
            <person name="Dannebaum R.O."/>
            <person name="Kuo R.C."/>
            <person name="Labutti K."/>
            <person name="Haridas S."/>
            <person name="Kuo A."/>
            <person name="Salamov A."/>
            <person name="Ahrendt S.R."/>
            <person name="Lipzen A."/>
            <person name="Sullivan W."/>
            <person name="Andreopoulos W.B."/>
            <person name="Clum A."/>
            <person name="Lindquist E."/>
            <person name="Daum C."/>
            <person name="Ramamoorthy G.K."/>
            <person name="Gryganskyi A."/>
            <person name="Culley D."/>
            <person name="Magnuson J.K."/>
            <person name="James T.Y."/>
            <person name="O'Malley M.A."/>
            <person name="Stajich J.E."/>
            <person name="Spatafora J.W."/>
            <person name="Visel A."/>
            <person name="Grigoriev I.V."/>
        </authorList>
    </citation>
    <scope>NUCLEOTIDE SEQUENCE [LARGE SCALE GENOMIC DNA]</scope>
    <source>
        <strain evidence="2 3">ATCC 12442</strain>
    </source>
</reference>
<name>A0A1Y1VY09_9FUNG</name>
<dbReference type="OrthoDB" id="5541425at2759"/>
<organism evidence="2 3">
    <name type="scientific">Linderina pennispora</name>
    <dbReference type="NCBI Taxonomy" id="61395"/>
    <lineage>
        <taxon>Eukaryota</taxon>
        <taxon>Fungi</taxon>
        <taxon>Fungi incertae sedis</taxon>
        <taxon>Zoopagomycota</taxon>
        <taxon>Kickxellomycotina</taxon>
        <taxon>Kickxellomycetes</taxon>
        <taxon>Kickxellales</taxon>
        <taxon>Kickxellaceae</taxon>
        <taxon>Linderina</taxon>
    </lineage>
</organism>
<dbReference type="EMBL" id="MCFD01000017">
    <property type="protein sequence ID" value="ORX66162.1"/>
    <property type="molecule type" value="Genomic_DNA"/>
</dbReference>
<dbReference type="GeneID" id="63805321"/>
<gene>
    <name evidence="2" type="ORF">DL89DRAFT_270341</name>
</gene>
<feature type="region of interest" description="Disordered" evidence="1">
    <location>
        <begin position="133"/>
        <end position="225"/>
    </location>
</feature>
<keyword evidence="3" id="KW-1185">Reference proteome</keyword>
<dbReference type="Proteomes" id="UP000193922">
    <property type="component" value="Unassembled WGS sequence"/>
</dbReference>
<proteinExistence type="predicted"/>
<sequence length="358" mass="37531">MDFDLLGDDTDAGGTSPGHGTSAAVGAAASASPIEDLLMLDGGDDALNTNHPPVMQHQQLTASLENHGGLRTTSNDDFGDFTQSEATNVWADSKPAAGAAKRVQTDVMASGKEDDDDFGDFIDVTNDEAVNSEDLSLESAPAPEPVQAQANETRPEKAADFPPLQPATADSSLPGIIPPPPAPMNPSKNSDASLSNIAGTVAGSRGQRSRAASWKSTSAIQDPANPLDLASEQILDWLEAPSSIAVGQDDTYTLDDIDAITHRLDILVPDSADEAAVGGTVTACSEPSLDPWIASVSSKSPTHPGPFPRKPDSNPSHKLWDIIWPQPAPQAELIHGLDVDRGDLVQAYLRLVDLSKKQ</sequence>
<feature type="compositionally biased region" description="Polar residues" evidence="1">
    <location>
        <begin position="187"/>
        <end position="198"/>
    </location>
</feature>